<gene>
    <name evidence="1" type="ORF">MM415A07009_0002</name>
</gene>
<proteinExistence type="predicted"/>
<name>A0A6M3JER4_9ZZZZ</name>
<reference evidence="1" key="1">
    <citation type="submission" date="2020-03" db="EMBL/GenBank/DDBJ databases">
        <title>The deep terrestrial virosphere.</title>
        <authorList>
            <person name="Holmfeldt K."/>
            <person name="Nilsson E."/>
            <person name="Simone D."/>
            <person name="Lopez-Fernandez M."/>
            <person name="Wu X."/>
            <person name="de Brujin I."/>
            <person name="Lundin D."/>
            <person name="Andersson A."/>
            <person name="Bertilsson S."/>
            <person name="Dopson M."/>
        </authorList>
    </citation>
    <scope>NUCLEOTIDE SEQUENCE</scope>
    <source>
        <strain evidence="1">MM415A07009</strain>
    </source>
</reference>
<accession>A0A6M3JER4</accession>
<organism evidence="1">
    <name type="scientific">viral metagenome</name>
    <dbReference type="NCBI Taxonomy" id="1070528"/>
    <lineage>
        <taxon>unclassified sequences</taxon>
        <taxon>metagenomes</taxon>
        <taxon>organismal metagenomes</taxon>
    </lineage>
</organism>
<dbReference type="AlphaFoldDB" id="A0A6M3JER4"/>
<protein>
    <submittedName>
        <fullName evidence="1">Uncharacterized protein</fullName>
    </submittedName>
</protein>
<dbReference type="EMBL" id="MT141608">
    <property type="protein sequence ID" value="QJA68336.1"/>
    <property type="molecule type" value="Genomic_DNA"/>
</dbReference>
<sequence>MRIRYNSITGKISGWRSTPREPSLLSRDGEELVDANLTPPTDGKETYKYVDGKIVEYKPAKVG</sequence>
<evidence type="ECO:0000313" key="1">
    <source>
        <dbReference type="EMBL" id="QJA68336.1"/>
    </source>
</evidence>